<evidence type="ECO:0000313" key="2">
    <source>
        <dbReference type="Proteomes" id="UP000011115"/>
    </source>
</evidence>
<organism evidence="1 2">
    <name type="scientific">Solanum tuberosum</name>
    <name type="common">Potato</name>
    <dbReference type="NCBI Taxonomy" id="4113"/>
    <lineage>
        <taxon>Eukaryota</taxon>
        <taxon>Viridiplantae</taxon>
        <taxon>Streptophyta</taxon>
        <taxon>Embryophyta</taxon>
        <taxon>Tracheophyta</taxon>
        <taxon>Spermatophyta</taxon>
        <taxon>Magnoliopsida</taxon>
        <taxon>eudicotyledons</taxon>
        <taxon>Gunneridae</taxon>
        <taxon>Pentapetalae</taxon>
        <taxon>asterids</taxon>
        <taxon>lamiids</taxon>
        <taxon>Solanales</taxon>
        <taxon>Solanaceae</taxon>
        <taxon>Solanoideae</taxon>
        <taxon>Solaneae</taxon>
        <taxon>Solanum</taxon>
    </lineage>
</organism>
<proteinExistence type="predicted"/>
<dbReference type="EnsemblPlants" id="PGSC0003DMT400040472">
    <property type="protein sequence ID" value="PGSC0003DMT400040472"/>
    <property type="gene ID" value="PGSC0003DMG400015670"/>
</dbReference>
<dbReference type="OrthoDB" id="438440at2759"/>
<dbReference type="Proteomes" id="UP000011115">
    <property type="component" value="Unassembled WGS sequence"/>
</dbReference>
<sequence>MPLVECITSLKEDFAGKSHSNIDITILHYFQAVFTFMISEEDLLFRHPYLLIGVAGSKIPTLSHVETQSASPLLQG</sequence>
<reference evidence="1" key="2">
    <citation type="submission" date="2015-06" db="UniProtKB">
        <authorList>
            <consortium name="EnsemblPlants"/>
        </authorList>
    </citation>
    <scope>IDENTIFICATION</scope>
    <source>
        <strain evidence="1">DM1-3 516 R44</strain>
    </source>
</reference>
<dbReference type="AlphaFoldDB" id="M1B9Z4"/>
<reference evidence="2" key="1">
    <citation type="journal article" date="2011" name="Nature">
        <title>Genome sequence and analysis of the tuber crop potato.</title>
        <authorList>
            <consortium name="The Potato Genome Sequencing Consortium"/>
        </authorList>
    </citation>
    <scope>NUCLEOTIDE SEQUENCE [LARGE SCALE GENOMIC DNA]</scope>
    <source>
        <strain evidence="2">cv. DM1-3 516 R44</strain>
    </source>
</reference>
<protein>
    <submittedName>
        <fullName evidence="1">Calmodulin-binding heat-shock protein</fullName>
    </submittedName>
</protein>
<dbReference type="HOGENOM" id="CLU_2659307_0_0_1"/>
<dbReference type="Gramene" id="PGSC0003DMT400040472">
    <property type="protein sequence ID" value="PGSC0003DMT400040472"/>
    <property type="gene ID" value="PGSC0003DMG400015670"/>
</dbReference>
<keyword evidence="2" id="KW-1185">Reference proteome</keyword>
<accession>M1B9Z4</accession>
<dbReference type="ExpressionAtlas" id="M1B9Z4">
    <property type="expression patterns" value="baseline"/>
</dbReference>
<name>M1B9Z4_SOLTU</name>
<evidence type="ECO:0000313" key="1">
    <source>
        <dbReference type="EnsemblPlants" id="PGSC0003DMT400040472"/>
    </source>
</evidence>
<gene>
    <name evidence="1" type="primary">LOC102582845</name>
</gene>